<dbReference type="Proteomes" id="UP000199706">
    <property type="component" value="Unassembled WGS sequence"/>
</dbReference>
<dbReference type="OrthoDB" id="9801669at2"/>
<dbReference type="AlphaFoldDB" id="A0A1G7X309"/>
<reference evidence="5 6" key="1">
    <citation type="submission" date="2016-10" db="EMBL/GenBank/DDBJ databases">
        <authorList>
            <person name="de Groot N.N."/>
        </authorList>
    </citation>
    <scope>NUCLEOTIDE SEQUENCE [LARGE SCALE GENOMIC DNA]</scope>
    <source>
        <strain evidence="5 6">LMG 2247</strain>
    </source>
</reference>
<evidence type="ECO:0000313" key="5">
    <source>
        <dbReference type="EMBL" id="SDG78542.1"/>
    </source>
</evidence>
<proteinExistence type="inferred from homology"/>
<dbReference type="PANTHER" id="PTHR43792:SF8">
    <property type="entry name" value="[RIBOSOMAL PROTEIN US5]-ALANINE N-ACETYLTRANSFERASE"/>
    <property type="match status" value="1"/>
</dbReference>
<protein>
    <submittedName>
        <fullName evidence="5">Protein N-acetyltransferase, RimJ/RimL family</fullName>
    </submittedName>
</protein>
<sequence>MRIDSPPDSGYPGIVLRPLERTDLTAWFGYLSIPEVVEHTSWNLHSAADLVPMMDAFESNAPASMRRMAMIEHASGKLVGTIGFHTVSEANLSAEIAYDLAPSYWGRGIASAVCEAVTAWAFAQYGWVRVQATVLETNLRSEKVLTNCGFRYEGLLHAYRMVRGTPGNFRMYARLNERVVNAIQDAP</sequence>
<evidence type="ECO:0000259" key="4">
    <source>
        <dbReference type="PROSITE" id="PS51186"/>
    </source>
</evidence>
<dbReference type="Gene3D" id="3.40.630.30">
    <property type="match status" value="1"/>
</dbReference>
<dbReference type="GO" id="GO:0016747">
    <property type="term" value="F:acyltransferase activity, transferring groups other than amino-acyl groups"/>
    <property type="evidence" value="ECO:0007669"/>
    <property type="project" value="InterPro"/>
</dbReference>
<evidence type="ECO:0000313" key="6">
    <source>
        <dbReference type="Proteomes" id="UP000199706"/>
    </source>
</evidence>
<evidence type="ECO:0000256" key="2">
    <source>
        <dbReference type="ARBA" id="ARBA00023315"/>
    </source>
</evidence>
<gene>
    <name evidence="5" type="ORF">SAMN05216466_105171</name>
</gene>
<name>A0A1G7X309_9BURK</name>
<dbReference type="RefSeq" id="WP_090685022.1">
    <property type="nucleotide sequence ID" value="NZ_CADERL010000001.1"/>
</dbReference>
<dbReference type="CDD" id="cd04301">
    <property type="entry name" value="NAT_SF"/>
    <property type="match status" value="1"/>
</dbReference>
<dbReference type="InterPro" id="IPR000182">
    <property type="entry name" value="GNAT_dom"/>
</dbReference>
<evidence type="ECO:0000256" key="3">
    <source>
        <dbReference type="ARBA" id="ARBA00038502"/>
    </source>
</evidence>
<dbReference type="PANTHER" id="PTHR43792">
    <property type="entry name" value="GNAT FAMILY, PUTATIVE (AFU_ORTHOLOGUE AFUA_3G00765)-RELATED-RELATED"/>
    <property type="match status" value="1"/>
</dbReference>
<accession>A0A1G7X309</accession>
<dbReference type="Pfam" id="PF13302">
    <property type="entry name" value="Acetyltransf_3"/>
    <property type="match status" value="1"/>
</dbReference>
<evidence type="ECO:0000256" key="1">
    <source>
        <dbReference type="ARBA" id="ARBA00022679"/>
    </source>
</evidence>
<keyword evidence="2" id="KW-0012">Acyltransferase</keyword>
<dbReference type="PROSITE" id="PS51186">
    <property type="entry name" value="GNAT"/>
    <property type="match status" value="1"/>
</dbReference>
<dbReference type="SUPFAM" id="SSF55729">
    <property type="entry name" value="Acyl-CoA N-acyltransferases (Nat)"/>
    <property type="match status" value="1"/>
</dbReference>
<comment type="similarity">
    <text evidence="3">Belongs to the acetyltransferase family. RimJ subfamily.</text>
</comment>
<organism evidence="5 6">
    <name type="scientific">Paraburkholderia phenazinium</name>
    <dbReference type="NCBI Taxonomy" id="60549"/>
    <lineage>
        <taxon>Bacteria</taxon>
        <taxon>Pseudomonadati</taxon>
        <taxon>Pseudomonadota</taxon>
        <taxon>Betaproteobacteria</taxon>
        <taxon>Burkholderiales</taxon>
        <taxon>Burkholderiaceae</taxon>
        <taxon>Paraburkholderia</taxon>
    </lineage>
</organism>
<dbReference type="InterPro" id="IPR051531">
    <property type="entry name" value="N-acetyltransferase"/>
</dbReference>
<keyword evidence="1 5" id="KW-0808">Transferase</keyword>
<dbReference type="EMBL" id="FNCJ01000005">
    <property type="protein sequence ID" value="SDG78542.1"/>
    <property type="molecule type" value="Genomic_DNA"/>
</dbReference>
<dbReference type="InterPro" id="IPR016181">
    <property type="entry name" value="Acyl_CoA_acyltransferase"/>
</dbReference>
<feature type="domain" description="N-acetyltransferase" evidence="4">
    <location>
        <begin position="14"/>
        <end position="176"/>
    </location>
</feature>